<organism evidence="1 2">
    <name type="scientific">Metschnikowia bicuspidata var. bicuspidata NRRL YB-4993</name>
    <dbReference type="NCBI Taxonomy" id="869754"/>
    <lineage>
        <taxon>Eukaryota</taxon>
        <taxon>Fungi</taxon>
        <taxon>Dikarya</taxon>
        <taxon>Ascomycota</taxon>
        <taxon>Saccharomycotina</taxon>
        <taxon>Pichiomycetes</taxon>
        <taxon>Metschnikowiaceae</taxon>
        <taxon>Metschnikowia</taxon>
    </lineage>
</organism>
<reference evidence="1 2" key="1">
    <citation type="submission" date="2016-05" db="EMBL/GenBank/DDBJ databases">
        <title>Comparative genomics of biotechnologically important yeasts.</title>
        <authorList>
            <consortium name="DOE Joint Genome Institute"/>
            <person name="Riley R."/>
            <person name="Haridas S."/>
            <person name="Wolfe K.H."/>
            <person name="Lopes M.R."/>
            <person name="Hittinger C.T."/>
            <person name="Goker M."/>
            <person name="Salamov A."/>
            <person name="Wisecaver J."/>
            <person name="Long T.M."/>
            <person name="Aerts A.L."/>
            <person name="Barry K."/>
            <person name="Choi C."/>
            <person name="Clum A."/>
            <person name="Coughlan A.Y."/>
            <person name="Deshpande S."/>
            <person name="Douglass A.P."/>
            <person name="Hanson S.J."/>
            <person name="Klenk H.-P."/>
            <person name="LaButti K."/>
            <person name="Lapidus A."/>
            <person name="Lindquist E."/>
            <person name="Lipzen A."/>
            <person name="Meier-kolthoff J.P."/>
            <person name="Ohm R.A."/>
            <person name="Otillar R.P."/>
            <person name="Pangilinan J."/>
            <person name="Peng Y."/>
            <person name="Rokas A."/>
            <person name="Rosa C.A."/>
            <person name="Scheuner C."/>
            <person name="Sibirny A.A."/>
            <person name="Slot J.C."/>
            <person name="Stielow J.B."/>
            <person name="Sun H."/>
            <person name="Kurtzman C.P."/>
            <person name="Blackwell M."/>
            <person name="Grigoriev I.V."/>
            <person name="Jeffries T.W."/>
        </authorList>
    </citation>
    <scope>NUCLEOTIDE SEQUENCE [LARGE SCALE GENOMIC DNA]</scope>
    <source>
        <strain evidence="1 2">NRRL YB-4993</strain>
    </source>
</reference>
<sequence>MAVSCRHSVFYSLERVKIIIRLSFVLGFSYGCPSKRLAVLREMRRGLFPVRGSNRMSYACIPSCGVAKGATPDLWCPFRLVGWASPRAT</sequence>
<comment type="caution">
    <text evidence="1">The sequence shown here is derived from an EMBL/GenBank/DDBJ whole genome shotgun (WGS) entry which is preliminary data.</text>
</comment>
<accession>A0A1A0HH91</accession>
<dbReference type="PROSITE" id="PS51257">
    <property type="entry name" value="PROKAR_LIPOPROTEIN"/>
    <property type="match status" value="1"/>
</dbReference>
<dbReference type="AlphaFoldDB" id="A0A1A0HH91"/>
<gene>
    <name evidence="1" type="ORF">METBIDRAFT_107537</name>
</gene>
<dbReference type="GeneID" id="30026822"/>
<name>A0A1A0HH91_9ASCO</name>
<evidence type="ECO:0000313" key="1">
    <source>
        <dbReference type="EMBL" id="OBA23549.1"/>
    </source>
</evidence>
<dbReference type="RefSeq" id="XP_018714030.1">
    <property type="nucleotide sequence ID" value="XM_018853846.1"/>
</dbReference>
<protein>
    <submittedName>
        <fullName evidence="1">Uncharacterized protein</fullName>
    </submittedName>
</protein>
<keyword evidence="2" id="KW-1185">Reference proteome</keyword>
<evidence type="ECO:0000313" key="2">
    <source>
        <dbReference type="Proteomes" id="UP000092555"/>
    </source>
</evidence>
<proteinExistence type="predicted"/>
<dbReference type="Proteomes" id="UP000092555">
    <property type="component" value="Unassembled WGS sequence"/>
</dbReference>
<dbReference type="EMBL" id="LXTC01000001">
    <property type="protein sequence ID" value="OBA23549.1"/>
    <property type="molecule type" value="Genomic_DNA"/>
</dbReference>